<dbReference type="AlphaFoldDB" id="A0A1I6UH26"/>
<organism evidence="3 4">
    <name type="scientific">Halostagnicola kamekurae</name>
    <dbReference type="NCBI Taxonomy" id="619731"/>
    <lineage>
        <taxon>Archaea</taxon>
        <taxon>Methanobacteriati</taxon>
        <taxon>Methanobacteriota</taxon>
        <taxon>Stenosarchaea group</taxon>
        <taxon>Halobacteria</taxon>
        <taxon>Halobacteriales</taxon>
        <taxon>Natrialbaceae</taxon>
        <taxon>Halostagnicola</taxon>
    </lineage>
</organism>
<accession>A0A1I6UH26</accession>
<evidence type="ECO:0000256" key="2">
    <source>
        <dbReference type="SAM" id="MobiDB-lite"/>
    </source>
</evidence>
<dbReference type="Gene3D" id="3.30.1540.10">
    <property type="entry name" value="formyl-coa transferase, domain 3"/>
    <property type="match status" value="1"/>
</dbReference>
<keyword evidence="4" id="KW-1185">Reference proteome</keyword>
<dbReference type="NCBIfam" id="NF041294">
    <property type="entry name" value="Scnl_mescCoAtase"/>
    <property type="match status" value="1"/>
</dbReference>
<dbReference type="GO" id="GO:0008410">
    <property type="term" value="F:CoA-transferase activity"/>
    <property type="evidence" value="ECO:0007669"/>
    <property type="project" value="TreeGrafter"/>
</dbReference>
<evidence type="ECO:0000313" key="4">
    <source>
        <dbReference type="Proteomes" id="UP000199199"/>
    </source>
</evidence>
<sequence>MPSLRAVNNAVLRPGYRNACITKPESAFHGDTTMPALEDVRVLDLTRVLGGPYGTMLLADLGADVIKIEPPGGDFVRETPPFHSDDDEFGGYFQSINRGKRSLELDFTEEDDRDEFRSLVEKADVVVENFRVGTMEKFGLEYERLAEINPQLVYASMRGFGDPRTGSSPKQAEPAFDLVAQALGGVMHQTGSEDGPPMKVGFGVGDIFTGVLHTVNILAALHYRERTGVGQFVDTAMYDAMVSLAERAVYQHSYTGEVPKRQGNAHPTLFPYNAFEAEDGYVVIAALGDNHWRGLCETMDRPEWIVDYPHANDRLANRDDLRDSIEKWVSTRTTDEVLSALEGDVPCGPVQDISDVYECEHAQRREMLVEADLPHTDETVTIAGTPIKMAKTPPEPGDRAPLLDEHRSELLEADSLSNADLEDIYPGRVEVSDGSSHDR</sequence>
<evidence type="ECO:0000256" key="1">
    <source>
        <dbReference type="ARBA" id="ARBA00022679"/>
    </source>
</evidence>
<dbReference type="PANTHER" id="PTHR48207:SF3">
    <property type="entry name" value="SUCCINATE--HYDROXYMETHYLGLUTARATE COA-TRANSFERASE"/>
    <property type="match status" value="1"/>
</dbReference>
<dbReference type="Proteomes" id="UP000199199">
    <property type="component" value="Unassembled WGS sequence"/>
</dbReference>
<gene>
    <name evidence="3" type="ORF">SAMN04488556_3864</name>
</gene>
<name>A0A1I6UH26_9EURY</name>
<dbReference type="Pfam" id="PF02515">
    <property type="entry name" value="CoA_transf_3"/>
    <property type="match status" value="1"/>
</dbReference>
<feature type="compositionally biased region" description="Basic and acidic residues" evidence="2">
    <location>
        <begin position="396"/>
        <end position="406"/>
    </location>
</feature>
<dbReference type="InterPro" id="IPR044855">
    <property type="entry name" value="CoA-Trfase_III_dom3_sf"/>
</dbReference>
<dbReference type="InterPro" id="IPR054905">
    <property type="entry name" value="Scnl_mescCoAtase"/>
</dbReference>
<feature type="region of interest" description="Disordered" evidence="2">
    <location>
        <begin position="387"/>
        <end position="406"/>
    </location>
</feature>
<dbReference type="PANTHER" id="PTHR48207">
    <property type="entry name" value="SUCCINATE--HYDROXYMETHYLGLUTARATE COA-TRANSFERASE"/>
    <property type="match status" value="1"/>
</dbReference>
<evidence type="ECO:0000313" key="3">
    <source>
        <dbReference type="EMBL" id="SFT00740.1"/>
    </source>
</evidence>
<protein>
    <submittedName>
        <fullName evidence="3">Succinyl-CoA:mesaconate CoA transferase</fullName>
    </submittedName>
</protein>
<dbReference type="InterPro" id="IPR023606">
    <property type="entry name" value="CoA-Trfase_III_dom_1_sf"/>
</dbReference>
<reference evidence="4" key="1">
    <citation type="submission" date="2016-10" db="EMBL/GenBank/DDBJ databases">
        <authorList>
            <person name="Varghese N."/>
            <person name="Submissions S."/>
        </authorList>
    </citation>
    <scope>NUCLEOTIDE SEQUENCE [LARGE SCALE GENOMIC DNA]</scope>
    <source>
        <strain evidence="4">DSM 22427</strain>
    </source>
</reference>
<dbReference type="SUPFAM" id="SSF89796">
    <property type="entry name" value="CoA-transferase family III (CaiB/BaiF)"/>
    <property type="match status" value="1"/>
</dbReference>
<dbReference type="InterPro" id="IPR050483">
    <property type="entry name" value="CoA-transferase_III_domain"/>
</dbReference>
<proteinExistence type="predicted"/>
<dbReference type="EMBL" id="FOZS01000004">
    <property type="protein sequence ID" value="SFT00740.1"/>
    <property type="molecule type" value="Genomic_DNA"/>
</dbReference>
<dbReference type="Gene3D" id="3.40.50.10540">
    <property type="entry name" value="Crotonobetainyl-coa:carnitine coa-transferase, domain 1"/>
    <property type="match status" value="1"/>
</dbReference>
<keyword evidence="1 3" id="KW-0808">Transferase</keyword>
<dbReference type="InterPro" id="IPR003673">
    <property type="entry name" value="CoA-Trfase_fam_III"/>
</dbReference>